<evidence type="ECO:0000313" key="1">
    <source>
        <dbReference type="EMBL" id="KAF9516238.1"/>
    </source>
</evidence>
<accession>A0A9P6B239</accession>
<evidence type="ECO:0000313" key="2">
    <source>
        <dbReference type="Proteomes" id="UP000886523"/>
    </source>
</evidence>
<dbReference type="EMBL" id="MU128941">
    <property type="protein sequence ID" value="KAF9516238.1"/>
    <property type="molecule type" value="Genomic_DNA"/>
</dbReference>
<name>A0A9P6B239_9AGAM</name>
<sequence>MTTSIKGCQWKRTGRLELAADLRISRFALLIDRQKSWHRAQGSVAVQLRATWKQIPRSTKWNYQLLLTTPLTLAANSSRAHFTTVPLATDRSEPSGLSEPRIQFGRHRFLNKSLGQGVVADPALRSGQCGSLPLRELVPWTGLKNADLAGTIVGQDLGRFFDTVDSWEKYSQKSCIQTDLSGTPILGLPTSPNMGHAATYQALLPKPTKWPLRPLGTFGTPRLHSLPNMLDPSTLSSLFLSPQGLICLLCLRQCAQ</sequence>
<proteinExistence type="predicted"/>
<gene>
    <name evidence="1" type="ORF">BS47DRAFT_1360432</name>
</gene>
<dbReference type="AlphaFoldDB" id="A0A9P6B239"/>
<keyword evidence="2" id="KW-1185">Reference proteome</keyword>
<dbReference type="Proteomes" id="UP000886523">
    <property type="component" value="Unassembled WGS sequence"/>
</dbReference>
<protein>
    <submittedName>
        <fullName evidence="1">Uncharacterized protein</fullName>
    </submittedName>
</protein>
<reference evidence="1" key="1">
    <citation type="journal article" date="2020" name="Nat. Commun.">
        <title>Large-scale genome sequencing of mycorrhizal fungi provides insights into the early evolution of symbiotic traits.</title>
        <authorList>
            <person name="Miyauchi S."/>
            <person name="Kiss E."/>
            <person name="Kuo A."/>
            <person name="Drula E."/>
            <person name="Kohler A."/>
            <person name="Sanchez-Garcia M."/>
            <person name="Morin E."/>
            <person name="Andreopoulos B."/>
            <person name="Barry K.W."/>
            <person name="Bonito G."/>
            <person name="Buee M."/>
            <person name="Carver A."/>
            <person name="Chen C."/>
            <person name="Cichocki N."/>
            <person name="Clum A."/>
            <person name="Culley D."/>
            <person name="Crous P.W."/>
            <person name="Fauchery L."/>
            <person name="Girlanda M."/>
            <person name="Hayes R.D."/>
            <person name="Keri Z."/>
            <person name="LaButti K."/>
            <person name="Lipzen A."/>
            <person name="Lombard V."/>
            <person name="Magnuson J."/>
            <person name="Maillard F."/>
            <person name="Murat C."/>
            <person name="Nolan M."/>
            <person name="Ohm R.A."/>
            <person name="Pangilinan J."/>
            <person name="Pereira M.F."/>
            <person name="Perotto S."/>
            <person name="Peter M."/>
            <person name="Pfister S."/>
            <person name="Riley R."/>
            <person name="Sitrit Y."/>
            <person name="Stielow J.B."/>
            <person name="Szollosi G."/>
            <person name="Zifcakova L."/>
            <person name="Stursova M."/>
            <person name="Spatafora J.W."/>
            <person name="Tedersoo L."/>
            <person name="Vaario L.M."/>
            <person name="Yamada A."/>
            <person name="Yan M."/>
            <person name="Wang P."/>
            <person name="Xu J."/>
            <person name="Bruns T."/>
            <person name="Baldrian P."/>
            <person name="Vilgalys R."/>
            <person name="Dunand C."/>
            <person name="Henrissat B."/>
            <person name="Grigoriev I.V."/>
            <person name="Hibbett D."/>
            <person name="Nagy L.G."/>
            <person name="Martin F.M."/>
        </authorList>
    </citation>
    <scope>NUCLEOTIDE SEQUENCE</scope>
    <source>
        <strain evidence="1">UP504</strain>
    </source>
</reference>
<organism evidence="1 2">
    <name type="scientific">Hydnum rufescens UP504</name>
    <dbReference type="NCBI Taxonomy" id="1448309"/>
    <lineage>
        <taxon>Eukaryota</taxon>
        <taxon>Fungi</taxon>
        <taxon>Dikarya</taxon>
        <taxon>Basidiomycota</taxon>
        <taxon>Agaricomycotina</taxon>
        <taxon>Agaricomycetes</taxon>
        <taxon>Cantharellales</taxon>
        <taxon>Hydnaceae</taxon>
        <taxon>Hydnum</taxon>
    </lineage>
</organism>
<comment type="caution">
    <text evidence="1">The sequence shown here is derived from an EMBL/GenBank/DDBJ whole genome shotgun (WGS) entry which is preliminary data.</text>
</comment>